<dbReference type="InterPro" id="IPR035965">
    <property type="entry name" value="PAS-like_dom_sf"/>
</dbReference>
<evidence type="ECO:0000256" key="13">
    <source>
        <dbReference type="PROSITE-ProRule" id="PRU00169"/>
    </source>
</evidence>
<sequence>MPKFARSLYPHLVALAAVAVAAAVRWILLGVLPQGTVPFITIFPAVALAAWYGGAWAGVTAIIAGYFAADFLFIKPEGLSIFNRSEQGLTELAAFGLMAGLIVAMAHRLHRSSAKTKSLTDESIRQGEMLRITLASIGDGVIATDPKGLVTFLNAIAEQQTGWSLDAARGKPITEIFYIVNEQTRQIVENPCEKVLRTGKIVGLANHTILIARDGSERPIEDSAAPILDADGVIHGMVLVFTDATAQRRTQGALQQLASIVEHSDDAVISKNRRGGVTSWNAAAERLYGFTAAEAIGQHITMIVPKSHRDELEVIMERLWRGESIQDWDTVRLRKDGTPVDVSLRISPIRDGDGEVIGASKVARDITHRKRSQDALRFVADVSASLAALIDRDSALQKAAEAMVPFFADWCVVYALRPDGTIGSPASAHRDAEKRQLLREFLAEYPVDWESPSITVQAWRTGRTQYIPKMPDAQVDSLGTTDRLLQALRSLNPRSVISVPMRIRDRTMGVISFCNAEHSRQYDESDVLLAEDLARRVATALDNAQLLNSVRESERQKDEFLAMLAHELRNPLAAIRFATEAARLPSSDAGPEMLDVINRQASNLTRLIDDLLDISRISQEKIQLRRESIDAAEIVERAVHSVQSLVQEQRQTLTLELGAEPLPLYVDATRAEQIIANLLTNAAKYSPAGSEITVRTHAFEGEAVIEVADHGIGISAEMLPHVFDLFAQADRTLDRSQGGLGIGLTIVRKLTEMHGGAVSAQSDGPGQGAKFTVRLPLNETLEPSAAANDDAVASHPPLNVLVVDDNRDTAQAEAMLLRMHGHQVTIAHDGRSALELFESIRPDAVLLDIGLPVINGYDVAAQLREQGHTSELLIAVSGYGQAEDRERSLRAGFDHHLVKPVDVRELMRILHTPRS</sequence>
<dbReference type="InterPro" id="IPR000014">
    <property type="entry name" value="PAS"/>
</dbReference>
<keyword evidence="11" id="KW-0902">Two-component regulatory system</keyword>
<dbReference type="GO" id="GO:0016020">
    <property type="term" value="C:membrane"/>
    <property type="evidence" value="ECO:0007669"/>
    <property type="project" value="UniProtKB-SubCell"/>
</dbReference>
<feature type="transmembrane region" description="Helical" evidence="14">
    <location>
        <begin position="89"/>
        <end position="109"/>
    </location>
</feature>
<dbReference type="PROSITE" id="PS50109">
    <property type="entry name" value="HIS_KIN"/>
    <property type="match status" value="1"/>
</dbReference>
<dbReference type="Gene3D" id="1.10.287.130">
    <property type="match status" value="1"/>
</dbReference>
<dbReference type="EMBL" id="AP021861">
    <property type="protein sequence ID" value="BBO30871.1"/>
    <property type="molecule type" value="Genomic_DNA"/>
</dbReference>
<dbReference type="PROSITE" id="PS50113">
    <property type="entry name" value="PAC"/>
    <property type="match status" value="2"/>
</dbReference>
<evidence type="ECO:0000256" key="1">
    <source>
        <dbReference type="ARBA" id="ARBA00000085"/>
    </source>
</evidence>
<feature type="modified residue" description="4-aspartylphosphate" evidence="13">
    <location>
        <position position="848"/>
    </location>
</feature>
<dbReference type="CDD" id="cd17580">
    <property type="entry name" value="REC_2_DhkD-like"/>
    <property type="match status" value="1"/>
</dbReference>
<proteinExistence type="predicted"/>
<keyword evidence="5" id="KW-0808">Transferase</keyword>
<feature type="domain" description="Histidine kinase" evidence="15">
    <location>
        <begin position="563"/>
        <end position="779"/>
    </location>
</feature>
<dbReference type="InterPro" id="IPR001789">
    <property type="entry name" value="Sig_transdc_resp-reg_receiver"/>
</dbReference>
<dbReference type="InterPro" id="IPR013767">
    <property type="entry name" value="PAS_fold"/>
</dbReference>
<dbReference type="Gene3D" id="3.30.450.20">
    <property type="entry name" value="PAS domain"/>
    <property type="match status" value="2"/>
</dbReference>
<evidence type="ECO:0000259" key="18">
    <source>
        <dbReference type="PROSITE" id="PS50113"/>
    </source>
</evidence>
<dbReference type="Pfam" id="PF00989">
    <property type="entry name" value="PAS"/>
    <property type="match status" value="2"/>
</dbReference>
<feature type="transmembrane region" description="Helical" evidence="14">
    <location>
        <begin position="39"/>
        <end position="68"/>
    </location>
</feature>
<dbReference type="InterPro" id="IPR038318">
    <property type="entry name" value="KdpD_sf"/>
</dbReference>
<dbReference type="InterPro" id="IPR004358">
    <property type="entry name" value="Sig_transdc_His_kin-like_C"/>
</dbReference>
<keyword evidence="20" id="KW-1185">Reference proteome</keyword>
<keyword evidence="10 14" id="KW-1133">Transmembrane helix</keyword>
<dbReference type="NCBIfam" id="TIGR00229">
    <property type="entry name" value="sensory_box"/>
    <property type="match status" value="2"/>
</dbReference>
<evidence type="ECO:0000256" key="10">
    <source>
        <dbReference type="ARBA" id="ARBA00022989"/>
    </source>
</evidence>
<dbReference type="PROSITE" id="PS50110">
    <property type="entry name" value="RESPONSE_REGULATORY"/>
    <property type="match status" value="1"/>
</dbReference>
<dbReference type="SMART" id="SM00448">
    <property type="entry name" value="REC"/>
    <property type="match status" value="1"/>
</dbReference>
<comment type="subcellular location">
    <subcellularLocation>
        <location evidence="2">Membrane</location>
        <topology evidence="2">Multi-pass membrane protein</topology>
    </subcellularLocation>
</comment>
<organism evidence="19 20">
    <name type="scientific">Lacipirellula parvula</name>
    <dbReference type="NCBI Taxonomy" id="2650471"/>
    <lineage>
        <taxon>Bacteria</taxon>
        <taxon>Pseudomonadati</taxon>
        <taxon>Planctomycetota</taxon>
        <taxon>Planctomycetia</taxon>
        <taxon>Pirellulales</taxon>
        <taxon>Lacipirellulaceae</taxon>
        <taxon>Lacipirellula</taxon>
    </lineage>
</organism>
<evidence type="ECO:0000256" key="12">
    <source>
        <dbReference type="ARBA" id="ARBA00023136"/>
    </source>
</evidence>
<evidence type="ECO:0000256" key="14">
    <source>
        <dbReference type="SAM" id="Phobius"/>
    </source>
</evidence>
<feature type="domain" description="PAS" evidence="17">
    <location>
        <begin position="253"/>
        <end position="323"/>
    </location>
</feature>
<dbReference type="InterPro" id="IPR005467">
    <property type="entry name" value="His_kinase_dom"/>
</dbReference>
<evidence type="ECO:0000256" key="4">
    <source>
        <dbReference type="ARBA" id="ARBA00022553"/>
    </source>
</evidence>
<evidence type="ECO:0000256" key="3">
    <source>
        <dbReference type="ARBA" id="ARBA00012438"/>
    </source>
</evidence>
<evidence type="ECO:0000256" key="6">
    <source>
        <dbReference type="ARBA" id="ARBA00022692"/>
    </source>
</evidence>
<keyword evidence="7" id="KW-0547">Nucleotide-binding</keyword>
<comment type="catalytic activity">
    <reaction evidence="1">
        <text>ATP + protein L-histidine = ADP + protein N-phospho-L-histidine.</text>
        <dbReference type="EC" id="2.7.13.3"/>
    </reaction>
</comment>
<dbReference type="InterPro" id="IPR001610">
    <property type="entry name" value="PAC"/>
</dbReference>
<feature type="domain" description="PAC" evidence="18">
    <location>
        <begin position="326"/>
        <end position="378"/>
    </location>
</feature>
<dbReference type="SUPFAM" id="SSF55874">
    <property type="entry name" value="ATPase domain of HSP90 chaperone/DNA topoisomerase II/histidine kinase"/>
    <property type="match status" value="1"/>
</dbReference>
<dbReference type="KEGG" id="lpav:PLANPX_0483"/>
<evidence type="ECO:0000256" key="8">
    <source>
        <dbReference type="ARBA" id="ARBA00022777"/>
    </source>
</evidence>
<feature type="transmembrane region" description="Helical" evidence="14">
    <location>
        <begin position="12"/>
        <end position="33"/>
    </location>
</feature>
<dbReference type="Pfam" id="PF13493">
    <property type="entry name" value="DUF4118"/>
    <property type="match status" value="1"/>
</dbReference>
<reference evidence="20" key="1">
    <citation type="submission" date="2019-10" db="EMBL/GenBank/DDBJ databases">
        <title>Lacipirellula parvula gen. nov., sp. nov., representing a lineage of planctomycetes widespread in freshwater anoxic habitats, and description of the family Lacipirellulaceae.</title>
        <authorList>
            <person name="Dedysh S.N."/>
            <person name="Kulichevskaya I.S."/>
            <person name="Beletsky A.V."/>
            <person name="Rakitin A.L."/>
            <person name="Mardanov A.V."/>
            <person name="Ivanova A.A."/>
            <person name="Saltykova V.X."/>
            <person name="Rijpstra W.I.C."/>
            <person name="Sinninghe Damste J.S."/>
            <person name="Ravin N.V."/>
        </authorList>
    </citation>
    <scope>NUCLEOTIDE SEQUENCE [LARGE SCALE GENOMIC DNA]</scope>
    <source>
        <strain evidence="20">PX69</strain>
    </source>
</reference>
<dbReference type="Pfam" id="PF00512">
    <property type="entry name" value="HisKA"/>
    <property type="match status" value="1"/>
</dbReference>
<dbReference type="PROSITE" id="PS50112">
    <property type="entry name" value="PAS"/>
    <property type="match status" value="2"/>
</dbReference>
<evidence type="ECO:0000256" key="5">
    <source>
        <dbReference type="ARBA" id="ARBA00022679"/>
    </source>
</evidence>
<dbReference type="GO" id="GO:0005524">
    <property type="term" value="F:ATP binding"/>
    <property type="evidence" value="ECO:0007669"/>
    <property type="project" value="UniProtKB-KW"/>
</dbReference>
<dbReference type="Gene3D" id="3.40.50.2300">
    <property type="match status" value="1"/>
</dbReference>
<dbReference type="SMART" id="SM00086">
    <property type="entry name" value="PAC"/>
    <property type="match status" value="2"/>
</dbReference>
<dbReference type="SMART" id="SM00387">
    <property type="entry name" value="HATPase_c"/>
    <property type="match status" value="1"/>
</dbReference>
<dbReference type="SMART" id="SM00091">
    <property type="entry name" value="PAS"/>
    <property type="match status" value="2"/>
</dbReference>
<protein>
    <recommendedName>
        <fullName evidence="3">histidine kinase</fullName>
        <ecNumber evidence="3">2.7.13.3</ecNumber>
    </recommendedName>
</protein>
<evidence type="ECO:0000259" key="16">
    <source>
        <dbReference type="PROSITE" id="PS50110"/>
    </source>
</evidence>
<dbReference type="RefSeq" id="WP_152097123.1">
    <property type="nucleotide sequence ID" value="NZ_AP021861.1"/>
</dbReference>
<dbReference type="InterPro" id="IPR000700">
    <property type="entry name" value="PAS-assoc_C"/>
</dbReference>
<dbReference type="InterPro" id="IPR029016">
    <property type="entry name" value="GAF-like_dom_sf"/>
</dbReference>
<dbReference type="Gene3D" id="1.20.120.620">
    <property type="entry name" value="Backbone structure of the membrane domain of e. Coli histidine kinase receptor kdpd"/>
    <property type="match status" value="1"/>
</dbReference>
<dbReference type="SUPFAM" id="SSF52172">
    <property type="entry name" value="CheY-like"/>
    <property type="match status" value="1"/>
</dbReference>
<dbReference type="SUPFAM" id="SSF55785">
    <property type="entry name" value="PYP-like sensor domain (PAS domain)"/>
    <property type="match status" value="2"/>
</dbReference>
<dbReference type="Gene3D" id="3.30.450.40">
    <property type="match status" value="1"/>
</dbReference>
<dbReference type="PANTHER" id="PTHR43547:SF2">
    <property type="entry name" value="HYBRID SIGNAL TRANSDUCTION HISTIDINE KINASE C"/>
    <property type="match status" value="1"/>
</dbReference>
<dbReference type="PANTHER" id="PTHR43547">
    <property type="entry name" value="TWO-COMPONENT HISTIDINE KINASE"/>
    <property type="match status" value="1"/>
</dbReference>
<dbReference type="CDD" id="cd00082">
    <property type="entry name" value="HisKA"/>
    <property type="match status" value="1"/>
</dbReference>
<dbReference type="InterPro" id="IPR025201">
    <property type="entry name" value="KdpD_TM"/>
</dbReference>
<evidence type="ECO:0000313" key="19">
    <source>
        <dbReference type="EMBL" id="BBO30871.1"/>
    </source>
</evidence>
<evidence type="ECO:0000256" key="2">
    <source>
        <dbReference type="ARBA" id="ARBA00004141"/>
    </source>
</evidence>
<keyword evidence="9" id="KW-0067">ATP-binding</keyword>
<dbReference type="InterPro" id="IPR011006">
    <property type="entry name" value="CheY-like_superfamily"/>
</dbReference>
<accession>A0A5K7X7Z8</accession>
<evidence type="ECO:0000256" key="11">
    <source>
        <dbReference type="ARBA" id="ARBA00023012"/>
    </source>
</evidence>
<dbReference type="FunFam" id="3.30.565.10:FF:000006">
    <property type="entry name" value="Sensor histidine kinase WalK"/>
    <property type="match status" value="1"/>
</dbReference>
<dbReference type="InterPro" id="IPR003594">
    <property type="entry name" value="HATPase_dom"/>
</dbReference>
<dbReference type="Proteomes" id="UP000326837">
    <property type="component" value="Chromosome"/>
</dbReference>
<dbReference type="EC" id="2.7.13.3" evidence="3"/>
<dbReference type="GO" id="GO:0000155">
    <property type="term" value="F:phosphorelay sensor kinase activity"/>
    <property type="evidence" value="ECO:0007669"/>
    <property type="project" value="InterPro"/>
</dbReference>
<gene>
    <name evidence="19" type="ORF">PLANPX_0483</name>
</gene>
<evidence type="ECO:0000313" key="20">
    <source>
        <dbReference type="Proteomes" id="UP000326837"/>
    </source>
</evidence>
<dbReference type="PRINTS" id="PR00344">
    <property type="entry name" value="BCTRLSENSOR"/>
</dbReference>
<dbReference type="GO" id="GO:0006355">
    <property type="term" value="P:regulation of DNA-templated transcription"/>
    <property type="evidence" value="ECO:0007669"/>
    <property type="project" value="InterPro"/>
</dbReference>
<dbReference type="AlphaFoldDB" id="A0A5K7X7Z8"/>
<dbReference type="InterPro" id="IPR036890">
    <property type="entry name" value="HATPase_C_sf"/>
</dbReference>
<dbReference type="SUPFAM" id="SSF55781">
    <property type="entry name" value="GAF domain-like"/>
    <property type="match status" value="1"/>
</dbReference>
<dbReference type="InterPro" id="IPR003018">
    <property type="entry name" value="GAF"/>
</dbReference>
<keyword evidence="4 13" id="KW-0597">Phosphoprotein</keyword>
<dbReference type="Gene3D" id="3.30.565.10">
    <property type="entry name" value="Histidine kinase-like ATPase, C-terminal domain"/>
    <property type="match status" value="1"/>
</dbReference>
<dbReference type="Pfam" id="PF02518">
    <property type="entry name" value="HATPase_c"/>
    <property type="match status" value="1"/>
</dbReference>
<dbReference type="SUPFAM" id="SSF47384">
    <property type="entry name" value="Homodimeric domain of signal transducing histidine kinase"/>
    <property type="match status" value="1"/>
</dbReference>
<evidence type="ECO:0000256" key="9">
    <source>
        <dbReference type="ARBA" id="ARBA00022840"/>
    </source>
</evidence>
<dbReference type="SMART" id="SM00065">
    <property type="entry name" value="GAF"/>
    <property type="match status" value="1"/>
</dbReference>
<dbReference type="SMART" id="SM00388">
    <property type="entry name" value="HisKA"/>
    <property type="match status" value="1"/>
</dbReference>
<keyword evidence="8" id="KW-0418">Kinase</keyword>
<feature type="domain" description="Response regulatory" evidence="16">
    <location>
        <begin position="799"/>
        <end position="914"/>
    </location>
</feature>
<dbReference type="CDD" id="cd00130">
    <property type="entry name" value="PAS"/>
    <property type="match status" value="2"/>
</dbReference>
<evidence type="ECO:0000259" key="17">
    <source>
        <dbReference type="PROSITE" id="PS50112"/>
    </source>
</evidence>
<feature type="domain" description="PAC" evidence="18">
    <location>
        <begin position="204"/>
        <end position="256"/>
    </location>
</feature>
<dbReference type="InterPro" id="IPR003661">
    <property type="entry name" value="HisK_dim/P_dom"/>
</dbReference>
<keyword evidence="6 14" id="KW-0812">Transmembrane</keyword>
<evidence type="ECO:0000259" key="15">
    <source>
        <dbReference type="PROSITE" id="PS50109"/>
    </source>
</evidence>
<feature type="domain" description="PAS" evidence="17">
    <location>
        <begin position="126"/>
        <end position="199"/>
    </location>
</feature>
<dbReference type="InterPro" id="IPR036097">
    <property type="entry name" value="HisK_dim/P_sf"/>
</dbReference>
<evidence type="ECO:0000256" key="7">
    <source>
        <dbReference type="ARBA" id="ARBA00022741"/>
    </source>
</evidence>
<dbReference type="Pfam" id="PF01590">
    <property type="entry name" value="GAF"/>
    <property type="match status" value="1"/>
</dbReference>
<dbReference type="Pfam" id="PF00072">
    <property type="entry name" value="Response_reg"/>
    <property type="match status" value="1"/>
</dbReference>
<keyword evidence="12 14" id="KW-0472">Membrane</keyword>
<name>A0A5K7X7Z8_9BACT</name>